<gene>
    <name evidence="2" type="ORF">T4A_14168</name>
</gene>
<evidence type="ECO:0000256" key="1">
    <source>
        <dbReference type="SAM" id="SignalP"/>
    </source>
</evidence>
<dbReference type="AlphaFoldDB" id="A0A0V1DN92"/>
<comment type="caution">
    <text evidence="2">The sequence shown here is derived from an EMBL/GenBank/DDBJ whole genome shotgun (WGS) entry which is preliminary data.</text>
</comment>
<reference evidence="2 3" key="1">
    <citation type="submission" date="2015-01" db="EMBL/GenBank/DDBJ databases">
        <title>Evolution of Trichinella species and genotypes.</title>
        <authorList>
            <person name="Korhonen P.K."/>
            <person name="Edoardo P."/>
            <person name="Giuseppe L.R."/>
            <person name="Gasser R.B."/>
        </authorList>
    </citation>
    <scope>NUCLEOTIDE SEQUENCE [LARGE SCALE GENOMIC DNA]</scope>
    <source>
        <strain evidence="2">ISS13</strain>
    </source>
</reference>
<name>A0A0V1DN92_TRIPS</name>
<protein>
    <submittedName>
        <fullName evidence="2">Uncharacterized protein</fullName>
    </submittedName>
</protein>
<feature type="chain" id="PRO_5006876865" evidence="1">
    <location>
        <begin position="32"/>
        <end position="59"/>
    </location>
</feature>
<proteinExistence type="predicted"/>
<evidence type="ECO:0000313" key="2">
    <source>
        <dbReference type="EMBL" id="KRY63020.1"/>
    </source>
</evidence>
<feature type="signal peptide" evidence="1">
    <location>
        <begin position="1"/>
        <end position="31"/>
    </location>
</feature>
<dbReference type="EMBL" id="JYDR01001638">
    <property type="protein sequence ID" value="KRY63020.1"/>
    <property type="molecule type" value="Genomic_DNA"/>
</dbReference>
<evidence type="ECO:0000313" key="3">
    <source>
        <dbReference type="Proteomes" id="UP000054632"/>
    </source>
</evidence>
<sequence>MAFYNGLSEKIKFSIVLLRLLLYLKIKASEARSMAFYRCLREKDKDKGYSFNGILQRFE</sequence>
<accession>A0A0V1DN92</accession>
<keyword evidence="1" id="KW-0732">Signal</keyword>
<organism evidence="2 3">
    <name type="scientific">Trichinella pseudospiralis</name>
    <name type="common">Parasitic roundworm</name>
    <dbReference type="NCBI Taxonomy" id="6337"/>
    <lineage>
        <taxon>Eukaryota</taxon>
        <taxon>Metazoa</taxon>
        <taxon>Ecdysozoa</taxon>
        <taxon>Nematoda</taxon>
        <taxon>Enoplea</taxon>
        <taxon>Dorylaimia</taxon>
        <taxon>Trichinellida</taxon>
        <taxon>Trichinellidae</taxon>
        <taxon>Trichinella</taxon>
    </lineage>
</organism>
<dbReference type="Proteomes" id="UP000054632">
    <property type="component" value="Unassembled WGS sequence"/>
</dbReference>